<reference evidence="1 2" key="1">
    <citation type="journal article" date="2018" name="Front. Plant Sci.">
        <title>Red Clover (Trifolium pratense) and Zigzag Clover (T. medium) - A Picture of Genomic Similarities and Differences.</title>
        <authorList>
            <person name="Dluhosova J."/>
            <person name="Istvanek J."/>
            <person name="Nedelnik J."/>
            <person name="Repkova J."/>
        </authorList>
    </citation>
    <scope>NUCLEOTIDE SEQUENCE [LARGE SCALE GENOMIC DNA]</scope>
    <source>
        <strain evidence="2">cv. 10/8</strain>
        <tissue evidence="1">Leaf</tissue>
    </source>
</reference>
<accession>A0A392UE62</accession>
<dbReference type="Proteomes" id="UP000265520">
    <property type="component" value="Unassembled WGS sequence"/>
</dbReference>
<comment type="caution">
    <text evidence="1">The sequence shown here is derived from an EMBL/GenBank/DDBJ whole genome shotgun (WGS) entry which is preliminary data.</text>
</comment>
<evidence type="ECO:0000313" key="1">
    <source>
        <dbReference type="EMBL" id="MCI70720.1"/>
    </source>
</evidence>
<dbReference type="AlphaFoldDB" id="A0A392UE62"/>
<name>A0A392UE62_9FABA</name>
<proteinExistence type="predicted"/>
<feature type="non-terminal residue" evidence="1">
    <location>
        <position position="48"/>
    </location>
</feature>
<organism evidence="1 2">
    <name type="scientific">Trifolium medium</name>
    <dbReference type="NCBI Taxonomy" id="97028"/>
    <lineage>
        <taxon>Eukaryota</taxon>
        <taxon>Viridiplantae</taxon>
        <taxon>Streptophyta</taxon>
        <taxon>Embryophyta</taxon>
        <taxon>Tracheophyta</taxon>
        <taxon>Spermatophyta</taxon>
        <taxon>Magnoliopsida</taxon>
        <taxon>eudicotyledons</taxon>
        <taxon>Gunneridae</taxon>
        <taxon>Pentapetalae</taxon>
        <taxon>rosids</taxon>
        <taxon>fabids</taxon>
        <taxon>Fabales</taxon>
        <taxon>Fabaceae</taxon>
        <taxon>Papilionoideae</taxon>
        <taxon>50 kb inversion clade</taxon>
        <taxon>NPAAA clade</taxon>
        <taxon>Hologalegina</taxon>
        <taxon>IRL clade</taxon>
        <taxon>Trifolieae</taxon>
        <taxon>Trifolium</taxon>
    </lineage>
</organism>
<evidence type="ECO:0000313" key="2">
    <source>
        <dbReference type="Proteomes" id="UP000265520"/>
    </source>
</evidence>
<keyword evidence="2" id="KW-1185">Reference proteome</keyword>
<protein>
    <submittedName>
        <fullName evidence="1">Uncharacterized protein</fullName>
    </submittedName>
</protein>
<dbReference type="EMBL" id="LXQA010781640">
    <property type="protein sequence ID" value="MCI70720.1"/>
    <property type="molecule type" value="Genomic_DNA"/>
</dbReference>
<sequence>MKSFWLSRRCGHGGMVEQTTMSIGISYDDWIIIGATYIGIKVDVVRQG</sequence>